<gene>
    <name evidence="3" type="ORF">JGUZn3_09260</name>
</gene>
<feature type="signal peptide" evidence="2">
    <location>
        <begin position="1"/>
        <end position="25"/>
    </location>
</feature>
<feature type="chain" id="PRO_5028838204" evidence="2">
    <location>
        <begin position="26"/>
        <end position="158"/>
    </location>
</feature>
<dbReference type="EMBL" id="CP060244">
    <property type="protein sequence ID" value="QNT78158.1"/>
    <property type="molecule type" value="Genomic_DNA"/>
</dbReference>
<feature type="region of interest" description="Disordered" evidence="1">
    <location>
        <begin position="62"/>
        <end position="96"/>
    </location>
</feature>
<evidence type="ECO:0000256" key="2">
    <source>
        <dbReference type="SAM" id="SignalP"/>
    </source>
</evidence>
<name>A0A7H1NQU8_9PROT</name>
<evidence type="ECO:0000256" key="1">
    <source>
        <dbReference type="SAM" id="MobiDB-lite"/>
    </source>
</evidence>
<reference evidence="3 4" key="1">
    <citation type="submission" date="2020-08" db="EMBL/GenBank/DDBJ databases">
        <title>Complete genome sequence of Entomobacter blattae G55GP.</title>
        <authorList>
            <person name="Poehlein A."/>
            <person name="Guzman J."/>
            <person name="Daniel R."/>
            <person name="Vilcinskas A."/>
        </authorList>
    </citation>
    <scope>NUCLEOTIDE SEQUENCE [LARGE SCALE GENOMIC DNA]</scope>
    <source>
        <strain evidence="3 4">G55GP</strain>
    </source>
</reference>
<sequence length="158" mass="16503">MKKYFLGCATAITLLSTGVSLSAQAAPLSNKECHTQFEAARKAGTLNGLKFKDFKAKNCENPTTSEESAAATTPAAAAAADAPAATSKPTDTATTAGVTFPTAISPKYTKESAGKARMHTCLDQYRLNKATNANGTLKWIQKGGGYYSQCVKKLKGTA</sequence>
<dbReference type="AlphaFoldDB" id="A0A7H1NQU8"/>
<keyword evidence="4" id="KW-1185">Reference proteome</keyword>
<evidence type="ECO:0000313" key="4">
    <source>
        <dbReference type="Proteomes" id="UP000516349"/>
    </source>
</evidence>
<proteinExistence type="predicted"/>
<accession>A0A7H1NQU8</accession>
<keyword evidence="2" id="KW-0732">Signal</keyword>
<dbReference type="KEGG" id="ebla:JGUZn3_09260"/>
<protein>
    <submittedName>
        <fullName evidence="3">Uncharacterized protein</fullName>
    </submittedName>
</protein>
<dbReference type="RefSeq" id="WP_203414508.1">
    <property type="nucleotide sequence ID" value="NZ_CP060244.1"/>
</dbReference>
<organism evidence="3 4">
    <name type="scientific">Entomobacter blattae</name>
    <dbReference type="NCBI Taxonomy" id="2762277"/>
    <lineage>
        <taxon>Bacteria</taxon>
        <taxon>Pseudomonadati</taxon>
        <taxon>Pseudomonadota</taxon>
        <taxon>Alphaproteobacteria</taxon>
        <taxon>Acetobacterales</taxon>
        <taxon>Acetobacteraceae</taxon>
        <taxon>Entomobacter</taxon>
    </lineage>
</organism>
<dbReference type="Proteomes" id="UP000516349">
    <property type="component" value="Chromosome"/>
</dbReference>
<evidence type="ECO:0000313" key="3">
    <source>
        <dbReference type="EMBL" id="QNT78158.1"/>
    </source>
</evidence>